<evidence type="ECO:0000313" key="2">
    <source>
        <dbReference type="EMBL" id="JAT63753.1"/>
    </source>
</evidence>
<dbReference type="EMBL" id="GDJX01004183">
    <property type="protein sequence ID" value="JAT63753.1"/>
    <property type="molecule type" value="Transcribed_RNA"/>
</dbReference>
<dbReference type="AlphaFoldDB" id="A0A1D1ZA50"/>
<organism evidence="2">
    <name type="scientific">Anthurium amnicola</name>
    <dbReference type="NCBI Taxonomy" id="1678845"/>
    <lineage>
        <taxon>Eukaryota</taxon>
        <taxon>Viridiplantae</taxon>
        <taxon>Streptophyta</taxon>
        <taxon>Embryophyta</taxon>
        <taxon>Tracheophyta</taxon>
        <taxon>Spermatophyta</taxon>
        <taxon>Magnoliopsida</taxon>
        <taxon>Liliopsida</taxon>
        <taxon>Araceae</taxon>
        <taxon>Pothoideae</taxon>
        <taxon>Potheae</taxon>
        <taxon>Anthurium</taxon>
    </lineage>
</organism>
<feature type="region of interest" description="Disordered" evidence="1">
    <location>
        <begin position="56"/>
        <end position="80"/>
    </location>
</feature>
<feature type="compositionally biased region" description="Gly residues" evidence="1">
    <location>
        <begin position="246"/>
        <end position="255"/>
    </location>
</feature>
<feature type="compositionally biased region" description="Polar residues" evidence="1">
    <location>
        <begin position="114"/>
        <end position="135"/>
    </location>
</feature>
<evidence type="ECO:0000256" key="1">
    <source>
        <dbReference type="SAM" id="MobiDB-lite"/>
    </source>
</evidence>
<feature type="region of interest" description="Disordered" evidence="1">
    <location>
        <begin position="111"/>
        <end position="136"/>
    </location>
</feature>
<reference evidence="2" key="1">
    <citation type="submission" date="2015-07" db="EMBL/GenBank/DDBJ databases">
        <title>Transcriptome Assembly of Anthurium amnicola.</title>
        <authorList>
            <person name="Suzuki J."/>
        </authorList>
    </citation>
    <scope>NUCLEOTIDE SEQUENCE</scope>
</reference>
<accession>A0A1D1ZA50</accession>
<sequence>RAMVQEFTGLPAPPFSSSPFPRTRFDLFHGAASSSHYLLMKPFPVLSSNNPLAFAGSSPSSSSFPPPINSTATTMTSTTNVTTPTTATATATATVIAAAAAAATSSSITSVTAYNTSSPTTRVSTNTATSSNYQLPSDLGIGNQGQSLLNMFSYPSHHHPSPSTKYNSANVPILGDGKPPPPMMPSALATAAAAVGDYTVGGGGLGHGHADVRSSTIQSLPEPIGMPSSRGGGSGGGDDLLRWVEGPGGSDGGDQGQFRPAGGSCTGSQRGNNTCKLNYSGSGPSECHADKGSENVPARGEGMLDSWICSSD</sequence>
<protein>
    <submittedName>
        <fullName evidence="2">Myosin-1</fullName>
    </submittedName>
</protein>
<feature type="region of interest" description="Disordered" evidence="1">
    <location>
        <begin position="225"/>
        <end position="301"/>
    </location>
</feature>
<feature type="compositionally biased region" description="Polar residues" evidence="1">
    <location>
        <begin position="266"/>
        <end position="283"/>
    </location>
</feature>
<feature type="compositionally biased region" description="Low complexity" evidence="1">
    <location>
        <begin position="70"/>
        <end position="80"/>
    </location>
</feature>
<feature type="non-terminal residue" evidence="2">
    <location>
        <position position="1"/>
    </location>
</feature>
<name>A0A1D1ZA50_9ARAE</name>
<gene>
    <name evidence="2" type="primary">myo1_3</name>
    <name evidence="2" type="ORF">g.19753</name>
</gene>
<proteinExistence type="predicted"/>